<keyword evidence="1" id="KW-0175">Coiled coil</keyword>
<evidence type="ECO:0000256" key="1">
    <source>
        <dbReference type="SAM" id="Coils"/>
    </source>
</evidence>
<feature type="region of interest" description="Disordered" evidence="2">
    <location>
        <begin position="1351"/>
        <end position="1416"/>
    </location>
</feature>
<dbReference type="PANTHER" id="PTHR47357">
    <property type="entry name" value="COP1-INTERACTIVE PROTEIN 1"/>
    <property type="match status" value="1"/>
</dbReference>
<dbReference type="SUPFAM" id="SSF57997">
    <property type="entry name" value="Tropomyosin"/>
    <property type="match status" value="1"/>
</dbReference>
<feature type="coiled-coil region" evidence="1">
    <location>
        <begin position="190"/>
        <end position="249"/>
    </location>
</feature>
<dbReference type="STRING" id="68775.A0A5C3MBK6"/>
<feature type="coiled-coil region" evidence="1">
    <location>
        <begin position="547"/>
        <end position="626"/>
    </location>
</feature>
<organism evidence="3 4">
    <name type="scientific">Crucibulum laeve</name>
    <dbReference type="NCBI Taxonomy" id="68775"/>
    <lineage>
        <taxon>Eukaryota</taxon>
        <taxon>Fungi</taxon>
        <taxon>Dikarya</taxon>
        <taxon>Basidiomycota</taxon>
        <taxon>Agaricomycotina</taxon>
        <taxon>Agaricomycetes</taxon>
        <taxon>Agaricomycetidae</taxon>
        <taxon>Agaricales</taxon>
        <taxon>Agaricineae</taxon>
        <taxon>Nidulariaceae</taxon>
        <taxon>Crucibulum</taxon>
    </lineage>
</organism>
<dbReference type="OrthoDB" id="10255344at2759"/>
<feature type="compositionally biased region" description="Low complexity" evidence="2">
    <location>
        <begin position="1491"/>
        <end position="1502"/>
    </location>
</feature>
<sequence length="1550" mass="174276">MSTWNLGINDVSEEIQAFKDRLSSKDSEIASQQSQMMKQKSELDELKATLDDAIHKLSCESDRALRLEADLAQRSHDLRNEKNTSQNFETALNAAQERIKEKELEAKGLHITLESLSHTSNEHHSRSLKLEKENSTLQSRIGELQAELRQTATHPTPDHHSTQLSRSSSDAHLSKIVNLEHELVEVRGSLATAETTLQLANQKAAHLQNELNQVENEKIANERKLGKKLSELSAAVEDKEEELVYLREERGNGSREEELLKRIEEDDAKITALELLLRGDEEVKEIRDRLRCTEEQLQDKLRKLFESEERQIELSREKEDAVAKLQRTQDELTVLSTAVGRCIAPSEVTNRHTVQSVAIHIPQTDSSCSIPDTETVIHIERLLAAVDRLRAERDSLRRDIQFMESESRFAIQALESKLTMIGSTVTSPEQSEVVKSLTDETDVLRAQLEVVTAHGPTTALSMRQEVTRLSKIITGSGVAIQHMLFRADNDHAYVTELLEVNCALQVQLGSRDLALAELETKLRGMSQNLETTALCLEAMTSQRDDILLQMQAKDAELQDKLSTLNEQSKQMDRTVDDVNDLTRRLEDIESERDSLILQLTNLTTDLSNAQQQLENAESRYSSLQFHQFSDMTSNEATRALREQIVELEHRVMRRTEQIGIHQHDIRRLETNLRLQEERLTEMTAELEMLAEQKDAMVEDCADARDARDEALSRVETLEEQVEDLESALEDSTMVAETLVGVVIQVMVQARDAVRHSNVISQSSQERFQQLKQEHIGLQQKHASLAGIQQQLAFSSTDVRQLVLALSVSQLALKGVTQSFHTACYGQEEAEIQINALHLQLEERHLNIVSLTRDLTAARNDLSEASKTLSAVNSRVAELEAEVTGLRTTISGMEVEHRNETEVLSRTNTELRQDLELKERLLSSGNDLEQELARLQSCHAEEVDALQLRLTESSNSLQQLKAQLCTVEVEYEKAASEAASSRSTLEQQLRVAQESLLNDDQLSKQLSQCQKDHAEEILRLNDPLSAALNDAEETHKAHLDLNAKHNQLLQNLQQMQTDHEQSMAKVRDDSTADIERLTKDFLNSQEELERRTQALETSQKESLRLTKSLQETIDANSEEKLMLEAQLQAGHAEHGCAERRILALCEEMETLQSSVVRSEANIQAMGDQKTLLQQQITTLEAEIQRSISLSRFQETQANEHEQLIAALKTELESIQEDLARAEKMAKTAEMNLILQTAQHKREMDDLYSELTMLRSTPTLEHVVAELEERNNEMEELLRAKCAEIEENDDRALEMLKENKKLTTKVEALTRKVQNLQSKLTAAKATTSKGVPDLHAAGSESIHPAVHVVHTDSRLHSSISASSPAPSISSHTSTMTEQFPNRASSESSSLPRPKTPERRAVPPPVFKAPTPQKQNTPNPELILSTKVIGKKRRAPDDFEACESLPPQAFTAESVPQDDVENKTPRVRRVLSSLQSGFTPIRHQSSRPIISPKRAAASSTISRTSPFISDVTNSPQGPSQSTKPSKRSWLGKIRGASSQPTGRPFHRRPDDVS</sequence>
<dbReference type="GO" id="GO:0005200">
    <property type="term" value="F:structural constituent of cytoskeleton"/>
    <property type="evidence" value="ECO:0007669"/>
    <property type="project" value="TreeGrafter"/>
</dbReference>
<dbReference type="PANTHER" id="PTHR47357:SF1">
    <property type="entry name" value="SPINDLE POLE BODY COMPONENT 110"/>
    <property type="match status" value="1"/>
</dbReference>
<feature type="coiled-coil region" evidence="1">
    <location>
        <begin position="665"/>
        <end position="734"/>
    </location>
</feature>
<feature type="coiled-coil region" evidence="1">
    <location>
        <begin position="283"/>
        <end position="331"/>
    </location>
</feature>
<dbReference type="Proteomes" id="UP000308652">
    <property type="component" value="Unassembled WGS sequence"/>
</dbReference>
<dbReference type="EMBL" id="ML213593">
    <property type="protein sequence ID" value="TFK41836.1"/>
    <property type="molecule type" value="Genomic_DNA"/>
</dbReference>
<feature type="compositionally biased region" description="Low complexity" evidence="2">
    <location>
        <begin position="1354"/>
        <end position="1372"/>
    </location>
</feature>
<feature type="coiled-coil region" evidence="1">
    <location>
        <begin position="379"/>
        <end position="406"/>
    </location>
</feature>
<feature type="compositionally biased region" description="Polar residues" evidence="2">
    <location>
        <begin position="1373"/>
        <end position="1388"/>
    </location>
</feature>
<feature type="coiled-coil region" evidence="1">
    <location>
        <begin position="1161"/>
        <end position="1230"/>
    </location>
</feature>
<keyword evidence="4" id="KW-1185">Reference proteome</keyword>
<protein>
    <submittedName>
        <fullName evidence="3">Uncharacterized protein</fullName>
    </submittedName>
</protein>
<dbReference type="GO" id="GO:0005856">
    <property type="term" value="C:cytoskeleton"/>
    <property type="evidence" value="ECO:0007669"/>
    <property type="project" value="TreeGrafter"/>
</dbReference>
<evidence type="ECO:0000256" key="2">
    <source>
        <dbReference type="SAM" id="MobiDB-lite"/>
    </source>
</evidence>
<feature type="coiled-coil region" evidence="1">
    <location>
        <begin position="1258"/>
        <end position="1324"/>
    </location>
</feature>
<evidence type="ECO:0000313" key="3">
    <source>
        <dbReference type="EMBL" id="TFK41836.1"/>
    </source>
</evidence>
<name>A0A5C3MBK6_9AGAR</name>
<feature type="compositionally biased region" description="Polar residues" evidence="2">
    <location>
        <begin position="1503"/>
        <end position="1520"/>
    </location>
</feature>
<accession>A0A5C3MBK6</accession>
<evidence type="ECO:0000313" key="4">
    <source>
        <dbReference type="Proteomes" id="UP000308652"/>
    </source>
</evidence>
<gene>
    <name evidence="3" type="ORF">BDQ12DRAFT_677245</name>
</gene>
<feature type="region of interest" description="Disordered" evidence="2">
    <location>
        <begin position="116"/>
        <end position="137"/>
    </location>
</feature>
<feature type="coiled-coil region" evidence="1">
    <location>
        <begin position="1037"/>
        <end position="1068"/>
    </location>
</feature>
<reference evidence="3 4" key="1">
    <citation type="journal article" date="2019" name="Nat. Ecol. Evol.">
        <title>Megaphylogeny resolves global patterns of mushroom evolution.</title>
        <authorList>
            <person name="Varga T."/>
            <person name="Krizsan K."/>
            <person name="Foldi C."/>
            <person name="Dima B."/>
            <person name="Sanchez-Garcia M."/>
            <person name="Sanchez-Ramirez S."/>
            <person name="Szollosi G.J."/>
            <person name="Szarkandi J.G."/>
            <person name="Papp V."/>
            <person name="Albert L."/>
            <person name="Andreopoulos W."/>
            <person name="Angelini C."/>
            <person name="Antonin V."/>
            <person name="Barry K.W."/>
            <person name="Bougher N.L."/>
            <person name="Buchanan P."/>
            <person name="Buyck B."/>
            <person name="Bense V."/>
            <person name="Catcheside P."/>
            <person name="Chovatia M."/>
            <person name="Cooper J."/>
            <person name="Damon W."/>
            <person name="Desjardin D."/>
            <person name="Finy P."/>
            <person name="Geml J."/>
            <person name="Haridas S."/>
            <person name="Hughes K."/>
            <person name="Justo A."/>
            <person name="Karasinski D."/>
            <person name="Kautmanova I."/>
            <person name="Kiss B."/>
            <person name="Kocsube S."/>
            <person name="Kotiranta H."/>
            <person name="LaButti K.M."/>
            <person name="Lechner B.E."/>
            <person name="Liimatainen K."/>
            <person name="Lipzen A."/>
            <person name="Lukacs Z."/>
            <person name="Mihaltcheva S."/>
            <person name="Morgado L.N."/>
            <person name="Niskanen T."/>
            <person name="Noordeloos M.E."/>
            <person name="Ohm R.A."/>
            <person name="Ortiz-Santana B."/>
            <person name="Ovrebo C."/>
            <person name="Racz N."/>
            <person name="Riley R."/>
            <person name="Savchenko A."/>
            <person name="Shiryaev A."/>
            <person name="Soop K."/>
            <person name="Spirin V."/>
            <person name="Szebenyi C."/>
            <person name="Tomsovsky M."/>
            <person name="Tulloss R.E."/>
            <person name="Uehling J."/>
            <person name="Grigoriev I.V."/>
            <person name="Vagvolgyi C."/>
            <person name="Papp T."/>
            <person name="Martin F.M."/>
            <person name="Miettinen O."/>
            <person name="Hibbett D.S."/>
            <person name="Nagy L.G."/>
        </authorList>
    </citation>
    <scope>NUCLEOTIDE SEQUENCE [LARGE SCALE GENOMIC DNA]</scope>
    <source>
        <strain evidence="3 4">CBS 166.37</strain>
    </source>
</reference>
<feature type="compositionally biased region" description="Basic and acidic residues" evidence="2">
    <location>
        <begin position="120"/>
        <end position="134"/>
    </location>
</feature>
<feature type="coiled-coil region" evidence="1">
    <location>
        <begin position="847"/>
        <end position="895"/>
    </location>
</feature>
<proteinExistence type="predicted"/>
<feature type="region of interest" description="Disordered" evidence="2">
    <location>
        <begin position="1479"/>
        <end position="1550"/>
    </location>
</feature>